<evidence type="ECO:0000256" key="2">
    <source>
        <dbReference type="SAM" id="Phobius"/>
    </source>
</evidence>
<keyword evidence="2" id="KW-1133">Transmembrane helix</keyword>
<dbReference type="Gene3D" id="2.60.40.650">
    <property type="match status" value="1"/>
</dbReference>
<dbReference type="InterPro" id="IPR005066">
    <property type="entry name" value="MoCF_OxRdtse_dimer"/>
</dbReference>
<dbReference type="InterPro" id="IPR014756">
    <property type="entry name" value="Ig_E-set"/>
</dbReference>
<feature type="region of interest" description="Disordered" evidence="1">
    <location>
        <begin position="164"/>
        <end position="201"/>
    </location>
</feature>
<feature type="transmembrane region" description="Helical" evidence="2">
    <location>
        <begin position="67"/>
        <end position="88"/>
    </location>
</feature>
<dbReference type="GO" id="GO:0020037">
    <property type="term" value="F:heme binding"/>
    <property type="evidence" value="ECO:0007669"/>
    <property type="project" value="TreeGrafter"/>
</dbReference>
<dbReference type="PANTHER" id="PTHR19372:SF7">
    <property type="entry name" value="SULFITE OXIDASE, MITOCHONDRIAL"/>
    <property type="match status" value="1"/>
</dbReference>
<feature type="transmembrane region" description="Helical" evidence="2">
    <location>
        <begin position="141"/>
        <end position="160"/>
    </location>
</feature>
<dbReference type="GO" id="GO:0008482">
    <property type="term" value="F:sulfite oxidase activity"/>
    <property type="evidence" value="ECO:0007669"/>
    <property type="project" value="TreeGrafter"/>
</dbReference>
<dbReference type="InterPro" id="IPR000572">
    <property type="entry name" value="OxRdtase_Mopterin-bd_dom"/>
</dbReference>
<keyword evidence="2" id="KW-0472">Membrane</keyword>
<keyword evidence="2" id="KW-0812">Transmembrane</keyword>
<dbReference type="GO" id="GO:0043546">
    <property type="term" value="F:molybdopterin cofactor binding"/>
    <property type="evidence" value="ECO:0007669"/>
    <property type="project" value="TreeGrafter"/>
</dbReference>
<dbReference type="SUPFAM" id="SSF56524">
    <property type="entry name" value="Oxidoreductase molybdopterin-binding domain"/>
    <property type="match status" value="1"/>
</dbReference>
<dbReference type="Gene3D" id="3.90.420.10">
    <property type="entry name" value="Oxidoreductase, molybdopterin-binding domain"/>
    <property type="match status" value="1"/>
</dbReference>
<evidence type="ECO:0000259" key="4">
    <source>
        <dbReference type="Pfam" id="PF03404"/>
    </source>
</evidence>
<dbReference type="EMBL" id="VBAK01000106">
    <property type="protein sequence ID" value="TMI90889.1"/>
    <property type="molecule type" value="Genomic_DNA"/>
</dbReference>
<feature type="transmembrane region" description="Helical" evidence="2">
    <location>
        <begin position="100"/>
        <end position="121"/>
    </location>
</feature>
<dbReference type="Pfam" id="PF00174">
    <property type="entry name" value="Oxidored_molyb"/>
    <property type="match status" value="1"/>
</dbReference>
<evidence type="ECO:0000313" key="6">
    <source>
        <dbReference type="Proteomes" id="UP000318509"/>
    </source>
</evidence>
<evidence type="ECO:0000256" key="1">
    <source>
        <dbReference type="SAM" id="MobiDB-lite"/>
    </source>
</evidence>
<gene>
    <name evidence="5" type="ORF">E6H00_05520</name>
</gene>
<evidence type="ECO:0008006" key="7">
    <source>
        <dbReference type="Google" id="ProtNLM"/>
    </source>
</evidence>
<dbReference type="GO" id="GO:0030151">
    <property type="term" value="F:molybdenum ion binding"/>
    <property type="evidence" value="ECO:0007669"/>
    <property type="project" value="InterPro"/>
</dbReference>
<comment type="caution">
    <text evidence="5">The sequence shown here is derived from an EMBL/GenBank/DDBJ whole genome shotgun (WGS) entry which is preliminary data.</text>
</comment>
<dbReference type="Proteomes" id="UP000318509">
    <property type="component" value="Unassembled WGS sequence"/>
</dbReference>
<protein>
    <recommendedName>
        <fullName evidence="7">Molybdopterin-binding oxidoreductase</fullName>
    </recommendedName>
</protein>
<accession>A0A537K533</accession>
<feature type="transmembrane region" description="Helical" evidence="2">
    <location>
        <begin position="9"/>
        <end position="30"/>
    </location>
</feature>
<dbReference type="PANTHER" id="PTHR19372">
    <property type="entry name" value="SULFITE REDUCTASE"/>
    <property type="match status" value="1"/>
</dbReference>
<dbReference type="InterPro" id="IPR036374">
    <property type="entry name" value="OxRdtase_Mopterin-bd_sf"/>
</dbReference>
<name>A0A537K533_9BACT</name>
<dbReference type="GO" id="GO:0006790">
    <property type="term" value="P:sulfur compound metabolic process"/>
    <property type="evidence" value="ECO:0007669"/>
    <property type="project" value="TreeGrafter"/>
</dbReference>
<dbReference type="SUPFAM" id="SSF81296">
    <property type="entry name" value="E set domains"/>
    <property type="match status" value="1"/>
</dbReference>
<reference evidence="5 6" key="1">
    <citation type="journal article" date="2019" name="Nat. Microbiol.">
        <title>Mediterranean grassland soil C-N compound turnover is dependent on rainfall and depth, and is mediated by genomically divergent microorganisms.</title>
        <authorList>
            <person name="Diamond S."/>
            <person name="Andeer P.F."/>
            <person name="Li Z."/>
            <person name="Crits-Christoph A."/>
            <person name="Burstein D."/>
            <person name="Anantharaman K."/>
            <person name="Lane K.R."/>
            <person name="Thomas B.C."/>
            <person name="Pan C."/>
            <person name="Northen T.R."/>
            <person name="Banfield J.F."/>
        </authorList>
    </citation>
    <scope>NUCLEOTIDE SEQUENCE [LARGE SCALE GENOMIC DNA]</scope>
    <source>
        <strain evidence="5">NP_3</strain>
    </source>
</reference>
<feature type="domain" description="Oxidoreductase molybdopterin-binding" evidence="3">
    <location>
        <begin position="268"/>
        <end position="412"/>
    </location>
</feature>
<sequence length="538" mass="57758">MRWADLRRGFWAGTAGGAAALAVLFAYRFATGTPTLPEALAERMIRLLPYQVFALFLAKLQHLAKPLGFVMAIITSVIGFGLGGALFVRVSRGTRRPRPALGLAIAVITWAFLTYGFLPFIEGGVLGIPLTVAVPSPTLPMALASAVYASVLVLLAGVPGGQRSDPAGRRPVEGAGGPMSRRGESRPAPGEAGQRASPDAVSRRDALRRSALVLAAAAAGSRCAAWIAGGVSRVAAAAARTFALFKGMPEEVTPAGRFYQVSKNFFDPTVDTARWSLEVKGLVAKPLKLSFDEFKKAAPAVERYQTFECISNEIGGDLIGNARWTCVRVKDILALAQVRPGARTVIWHAADGYTESIPLDIAADGESLLAYEMNGGPIPQKHGAPVRVLLRNRYGMKQPKWLTAIEVTDREYARTQGYWEQQGWDHEAIVKTNSAFRVETKEGAALALGGWAFAGSRGISKVEISPDGGKTWIPAAVKEPLGQNCWQFWSLLWTPPGTGDYFIQVRAADGDGRVQPAEQKPTLPDGPQGYHTVKVHFG</sequence>
<dbReference type="AlphaFoldDB" id="A0A537K533"/>
<evidence type="ECO:0000313" key="5">
    <source>
        <dbReference type="EMBL" id="TMI90889.1"/>
    </source>
</evidence>
<feature type="domain" description="Moybdenum cofactor oxidoreductase dimerisation" evidence="4">
    <location>
        <begin position="428"/>
        <end position="519"/>
    </location>
</feature>
<organism evidence="5 6">
    <name type="scientific">Candidatus Segetimicrobium genomatis</name>
    <dbReference type="NCBI Taxonomy" id="2569760"/>
    <lineage>
        <taxon>Bacteria</taxon>
        <taxon>Bacillati</taxon>
        <taxon>Candidatus Sysuimicrobiota</taxon>
        <taxon>Candidatus Sysuimicrobiia</taxon>
        <taxon>Candidatus Sysuimicrobiales</taxon>
        <taxon>Candidatus Segetimicrobiaceae</taxon>
        <taxon>Candidatus Segetimicrobium</taxon>
    </lineage>
</organism>
<dbReference type="Pfam" id="PF03404">
    <property type="entry name" value="Mo-co_dimer"/>
    <property type="match status" value="1"/>
</dbReference>
<evidence type="ECO:0000259" key="3">
    <source>
        <dbReference type="Pfam" id="PF00174"/>
    </source>
</evidence>
<proteinExistence type="predicted"/>